<dbReference type="EMBL" id="BPVZ01000011">
    <property type="protein sequence ID" value="GKU97317.1"/>
    <property type="molecule type" value="Genomic_DNA"/>
</dbReference>
<comment type="caution">
    <text evidence="2">The sequence shown here is derived from an EMBL/GenBank/DDBJ whole genome shotgun (WGS) entry which is preliminary data.</text>
</comment>
<name>A0AAV5IE45_9ROSI</name>
<gene>
    <name evidence="2" type="ORF">SLEP1_g10479</name>
</gene>
<evidence type="ECO:0000259" key="1">
    <source>
        <dbReference type="Pfam" id="PF13966"/>
    </source>
</evidence>
<sequence length="386" mass="44025">MATGLAINSSKSQMFFGGVSDGLKGHILNQIGFSERQLPVKYLGLPLISTKLSAITCQLVVDKIRHRICSWTSKFLSYAGRIQLVNSVLFHIQVFWSGALLLPKKVIKSIDAAFRNFVWTGKWDQSAMALVAWSDICVLKTEGGLGVKQLASWNRAALCKYIWLICKKQQDLWVQWAQVVLLKGESIWKVKLPNDCSWSWKQILKMRTSIKDQVWVQIGDGRQTSLFYDLWLEGGRICGRVQVREELMAWGHGSVVAKWWNAGAWHMPDSFVRKYPSLAQLISSKSLQDREDKVMWRPTVSGCFSIASCYNLLRVKQPKVNWHRLVWSSGNFPRHSFILWLVVRGRLKTKVFLASRGNLCLGQMNGDGCYDMEEEELLLRGSSVLH</sequence>
<evidence type="ECO:0000313" key="3">
    <source>
        <dbReference type="Proteomes" id="UP001054252"/>
    </source>
</evidence>
<accession>A0AAV5IE45</accession>
<keyword evidence="3" id="KW-1185">Reference proteome</keyword>
<dbReference type="InterPro" id="IPR026960">
    <property type="entry name" value="RVT-Znf"/>
</dbReference>
<dbReference type="PANTHER" id="PTHR33116">
    <property type="entry name" value="REVERSE TRANSCRIPTASE ZINC-BINDING DOMAIN-CONTAINING PROTEIN-RELATED-RELATED"/>
    <property type="match status" value="1"/>
</dbReference>
<dbReference type="Proteomes" id="UP001054252">
    <property type="component" value="Unassembled WGS sequence"/>
</dbReference>
<dbReference type="PANTHER" id="PTHR33116:SF84">
    <property type="entry name" value="RNA-DIRECTED DNA POLYMERASE"/>
    <property type="match status" value="1"/>
</dbReference>
<proteinExistence type="predicted"/>
<dbReference type="Pfam" id="PF13966">
    <property type="entry name" value="zf-RVT"/>
    <property type="match status" value="1"/>
</dbReference>
<feature type="domain" description="Reverse transcriptase zinc-binding" evidence="1">
    <location>
        <begin position="304"/>
        <end position="357"/>
    </location>
</feature>
<organism evidence="2 3">
    <name type="scientific">Rubroshorea leprosula</name>
    <dbReference type="NCBI Taxonomy" id="152421"/>
    <lineage>
        <taxon>Eukaryota</taxon>
        <taxon>Viridiplantae</taxon>
        <taxon>Streptophyta</taxon>
        <taxon>Embryophyta</taxon>
        <taxon>Tracheophyta</taxon>
        <taxon>Spermatophyta</taxon>
        <taxon>Magnoliopsida</taxon>
        <taxon>eudicotyledons</taxon>
        <taxon>Gunneridae</taxon>
        <taxon>Pentapetalae</taxon>
        <taxon>rosids</taxon>
        <taxon>malvids</taxon>
        <taxon>Malvales</taxon>
        <taxon>Dipterocarpaceae</taxon>
        <taxon>Rubroshorea</taxon>
    </lineage>
</organism>
<protein>
    <recommendedName>
        <fullName evidence="1">Reverse transcriptase zinc-binding domain-containing protein</fullName>
    </recommendedName>
</protein>
<evidence type="ECO:0000313" key="2">
    <source>
        <dbReference type="EMBL" id="GKU97317.1"/>
    </source>
</evidence>
<dbReference type="AlphaFoldDB" id="A0AAV5IE45"/>
<reference evidence="2 3" key="1">
    <citation type="journal article" date="2021" name="Commun. Biol.">
        <title>The genome of Shorea leprosula (Dipterocarpaceae) highlights the ecological relevance of drought in aseasonal tropical rainforests.</title>
        <authorList>
            <person name="Ng K.K.S."/>
            <person name="Kobayashi M.J."/>
            <person name="Fawcett J.A."/>
            <person name="Hatakeyama M."/>
            <person name="Paape T."/>
            <person name="Ng C.H."/>
            <person name="Ang C.C."/>
            <person name="Tnah L.H."/>
            <person name="Lee C.T."/>
            <person name="Nishiyama T."/>
            <person name="Sese J."/>
            <person name="O'Brien M.J."/>
            <person name="Copetti D."/>
            <person name="Mohd Noor M.I."/>
            <person name="Ong R.C."/>
            <person name="Putra M."/>
            <person name="Sireger I.Z."/>
            <person name="Indrioko S."/>
            <person name="Kosugi Y."/>
            <person name="Izuno A."/>
            <person name="Isagi Y."/>
            <person name="Lee S.L."/>
            <person name="Shimizu K.K."/>
        </authorList>
    </citation>
    <scope>NUCLEOTIDE SEQUENCE [LARGE SCALE GENOMIC DNA]</scope>
    <source>
        <strain evidence="2">214</strain>
    </source>
</reference>